<dbReference type="EC" id="5.99.1.4" evidence="1"/>
<dbReference type="PANTHER" id="PTHR42943">
    <property type="entry name" value="GLUTATHIONE S-TRANSFERASE KAPPA"/>
    <property type="match status" value="1"/>
</dbReference>
<comment type="similarity">
    <text evidence="1">Belongs to the GST superfamily. NadH family.</text>
</comment>
<dbReference type="SUPFAM" id="SSF52833">
    <property type="entry name" value="Thioredoxin-like"/>
    <property type="match status" value="1"/>
</dbReference>
<evidence type="ECO:0000259" key="3">
    <source>
        <dbReference type="Pfam" id="PF01323"/>
    </source>
</evidence>
<dbReference type="GO" id="GO:0004602">
    <property type="term" value="F:glutathione peroxidase activity"/>
    <property type="evidence" value="ECO:0007669"/>
    <property type="project" value="TreeGrafter"/>
</dbReference>
<reference evidence="4 5" key="1">
    <citation type="submission" date="2019-03" db="EMBL/GenBank/DDBJ databases">
        <title>Genomic Encyclopedia of Type Strains, Phase IV (KMG-IV): sequencing the most valuable type-strain genomes for metagenomic binning, comparative biology and taxonomic classification.</title>
        <authorList>
            <person name="Goeker M."/>
        </authorList>
    </citation>
    <scope>NUCLEOTIDE SEQUENCE [LARGE SCALE GENOMIC DNA]</scope>
    <source>
        <strain evidence="4 5">DSM 102969</strain>
    </source>
</reference>
<keyword evidence="1 4" id="KW-0413">Isomerase</keyword>
<dbReference type="AlphaFoldDB" id="A0A4R6RBL5"/>
<dbReference type="RefSeq" id="WP_126538562.1">
    <property type="nucleotide sequence ID" value="NZ_BSPM01000009.1"/>
</dbReference>
<evidence type="ECO:0000256" key="2">
    <source>
        <dbReference type="PIRSR" id="PIRSR006386-1"/>
    </source>
</evidence>
<evidence type="ECO:0000313" key="5">
    <source>
        <dbReference type="Proteomes" id="UP000294547"/>
    </source>
</evidence>
<dbReference type="OrthoDB" id="5244108at2"/>
<comment type="caution">
    <text evidence="4">The sequence shown here is derived from an EMBL/GenBank/DDBJ whole genome shotgun (WGS) entry which is preliminary data.</text>
</comment>
<dbReference type="InterPro" id="IPR051924">
    <property type="entry name" value="GST_Kappa/NadH"/>
</dbReference>
<dbReference type="InterPro" id="IPR036249">
    <property type="entry name" value="Thioredoxin-like_sf"/>
</dbReference>
<sequence>MPVLDFWYEFASPYSRLAAARVDEVAAGAGVAVRWRPFLLGPIFADQGWNTSPFNLYPAKGRYLWRDVGRIARGRGLPSVTPTPFPQNGLVAARLATIGVADGWVAPFSKAVFEAEFGAGRDISDHRVLGGLLADLGLEPDSLISRARTDQVVKERLRAETEEARSLGIFGAPSFVTEDGEMFWGDDRLADALAWAAAGGDPAWRGGR</sequence>
<dbReference type="InterPro" id="IPR001853">
    <property type="entry name" value="DSBA-like_thioredoxin_dom"/>
</dbReference>
<dbReference type="EMBL" id="SNXY01000009">
    <property type="protein sequence ID" value="TDP83533.1"/>
    <property type="molecule type" value="Genomic_DNA"/>
</dbReference>
<keyword evidence="5" id="KW-1185">Reference proteome</keyword>
<feature type="active site" description="Nucleophile" evidence="2">
    <location>
        <position position="12"/>
    </location>
</feature>
<evidence type="ECO:0000313" key="4">
    <source>
        <dbReference type="EMBL" id="TDP83533.1"/>
    </source>
</evidence>
<comment type="catalytic activity">
    <reaction evidence="1">
        <text>2-hydroxychromene-2-carboxylate = (3E)-4-(2-hydroxyphenyl)-2-oxobut-3-enoate</text>
        <dbReference type="Rhea" id="RHEA:27401"/>
        <dbReference type="ChEBI" id="CHEBI:59350"/>
        <dbReference type="ChEBI" id="CHEBI:59353"/>
        <dbReference type="EC" id="5.99.1.4"/>
    </reaction>
</comment>
<dbReference type="GO" id="GO:1901170">
    <property type="term" value="P:naphthalene catabolic process"/>
    <property type="evidence" value="ECO:0007669"/>
    <property type="project" value="InterPro"/>
</dbReference>
<dbReference type="Pfam" id="PF01323">
    <property type="entry name" value="DSBA"/>
    <property type="match status" value="1"/>
</dbReference>
<dbReference type="Gene3D" id="3.40.30.10">
    <property type="entry name" value="Glutaredoxin"/>
    <property type="match status" value="1"/>
</dbReference>
<organism evidence="4 5">
    <name type="scientific">Oharaeibacter diazotrophicus</name>
    <dbReference type="NCBI Taxonomy" id="1920512"/>
    <lineage>
        <taxon>Bacteria</taxon>
        <taxon>Pseudomonadati</taxon>
        <taxon>Pseudomonadota</taxon>
        <taxon>Alphaproteobacteria</taxon>
        <taxon>Hyphomicrobiales</taxon>
        <taxon>Pleomorphomonadaceae</taxon>
        <taxon>Oharaeibacter</taxon>
    </lineage>
</organism>
<dbReference type="GO" id="GO:0004364">
    <property type="term" value="F:glutathione transferase activity"/>
    <property type="evidence" value="ECO:0007669"/>
    <property type="project" value="TreeGrafter"/>
</dbReference>
<evidence type="ECO:0000256" key="1">
    <source>
        <dbReference type="PIRNR" id="PIRNR006386"/>
    </source>
</evidence>
<dbReference type="InterPro" id="IPR044087">
    <property type="entry name" value="NahD-like"/>
</dbReference>
<dbReference type="InterPro" id="IPR014440">
    <property type="entry name" value="HCCAis_GSTk"/>
</dbReference>
<dbReference type="PIRSF" id="PIRSF006386">
    <property type="entry name" value="HCCAis_GSTk"/>
    <property type="match status" value="1"/>
</dbReference>
<protein>
    <recommendedName>
        <fullName evidence="1">2-hydroxychromene-2-carboxylate isomerase</fullName>
        <ecNumber evidence="1">5.99.1.4</ecNumber>
    </recommendedName>
</protein>
<feature type="domain" description="DSBA-like thioredoxin" evidence="3">
    <location>
        <begin position="4"/>
        <end position="190"/>
    </location>
</feature>
<name>A0A4R6RBL5_9HYPH</name>
<dbReference type="CDD" id="cd03022">
    <property type="entry name" value="DsbA_HCCA_Iso"/>
    <property type="match status" value="1"/>
</dbReference>
<accession>A0A4R6RBL5</accession>
<dbReference type="GO" id="GO:0006749">
    <property type="term" value="P:glutathione metabolic process"/>
    <property type="evidence" value="ECO:0007669"/>
    <property type="project" value="TreeGrafter"/>
</dbReference>
<dbReference type="PANTHER" id="PTHR42943:SF2">
    <property type="entry name" value="GLUTATHIONE S-TRANSFERASE KAPPA 1"/>
    <property type="match status" value="1"/>
</dbReference>
<dbReference type="GO" id="GO:0018845">
    <property type="term" value="F:2-hydroxychromene-2-carboxylate isomerase activity"/>
    <property type="evidence" value="ECO:0007669"/>
    <property type="project" value="UniProtKB-UniRule"/>
</dbReference>
<dbReference type="Proteomes" id="UP000294547">
    <property type="component" value="Unassembled WGS sequence"/>
</dbReference>
<proteinExistence type="inferred from homology"/>
<gene>
    <name evidence="4" type="ORF">EDD54_3495</name>
</gene>